<dbReference type="FunFam" id="3.40.50.300:FF:001321">
    <property type="entry name" value="Uncharacterized protein, isoform B"/>
    <property type="match status" value="1"/>
</dbReference>
<dbReference type="PANTHER" id="PTHR34932:SF1">
    <property type="entry name" value="TRPL TRANSLOCATION DEFECT PROTEIN 14"/>
    <property type="match status" value="1"/>
</dbReference>
<dbReference type="GO" id="GO:0045494">
    <property type="term" value="P:photoreceptor cell maintenance"/>
    <property type="evidence" value="ECO:0007669"/>
    <property type="project" value="TreeGrafter"/>
</dbReference>
<dbReference type="Gene3D" id="3.40.50.300">
    <property type="entry name" value="P-loop containing nucleotide triphosphate hydrolases"/>
    <property type="match status" value="1"/>
</dbReference>
<dbReference type="InterPro" id="IPR053227">
    <property type="entry name" value="TRPL-trafficking_regulator"/>
</dbReference>
<dbReference type="InterPro" id="IPR027417">
    <property type="entry name" value="P-loop_NTPase"/>
</dbReference>
<dbReference type="FunFam" id="2.40.320.10:FF:000003">
    <property type="entry name" value="Uncharacterized protein, isoform C"/>
    <property type="match status" value="1"/>
</dbReference>
<dbReference type="EMBL" id="JBBCAQ010000034">
    <property type="protein sequence ID" value="KAK7580122.1"/>
    <property type="molecule type" value="Genomic_DNA"/>
</dbReference>
<evidence type="ECO:0000313" key="3">
    <source>
        <dbReference type="Proteomes" id="UP001367676"/>
    </source>
</evidence>
<dbReference type="InterPro" id="IPR033469">
    <property type="entry name" value="CYTH-like_dom_sf"/>
</dbReference>
<dbReference type="SUPFAM" id="SSF55154">
    <property type="entry name" value="CYTH-like phosphatases"/>
    <property type="match status" value="1"/>
</dbReference>
<evidence type="ECO:0000259" key="1">
    <source>
        <dbReference type="Pfam" id="PF13521"/>
    </source>
</evidence>
<dbReference type="Gene3D" id="2.40.320.10">
    <property type="entry name" value="Hypothetical Protein Pfu-838710-001"/>
    <property type="match status" value="1"/>
</dbReference>
<dbReference type="Proteomes" id="UP001367676">
    <property type="component" value="Unassembled WGS sequence"/>
</dbReference>
<gene>
    <name evidence="2" type="ORF">V9T40_000751</name>
</gene>
<reference evidence="2 3" key="1">
    <citation type="submission" date="2024-03" db="EMBL/GenBank/DDBJ databases">
        <title>Adaptation during the transition from Ophiocordyceps entomopathogen to insect associate is accompanied by gene loss and intensified selection.</title>
        <authorList>
            <person name="Ward C.M."/>
            <person name="Onetto C.A."/>
            <person name="Borneman A.R."/>
        </authorList>
    </citation>
    <scope>NUCLEOTIDE SEQUENCE [LARGE SCALE GENOMIC DNA]</scope>
    <source>
        <strain evidence="2">AWRI1</strain>
        <tissue evidence="2">Single Adult Female</tissue>
    </source>
</reference>
<accession>A0AAN9Y0R4</accession>
<dbReference type="PANTHER" id="PTHR34932">
    <property type="entry name" value="TRPL TRANSLOCATION DEFECT PROTEIN 14"/>
    <property type="match status" value="1"/>
</dbReference>
<dbReference type="Pfam" id="PF13521">
    <property type="entry name" value="AAA_28"/>
    <property type="match status" value="1"/>
</dbReference>
<name>A0AAN9Y0R4_9HEMI</name>
<feature type="domain" description="NadR/Ttd14 AAA" evidence="1">
    <location>
        <begin position="14"/>
        <end position="196"/>
    </location>
</feature>
<dbReference type="GO" id="GO:0005525">
    <property type="term" value="F:GTP binding"/>
    <property type="evidence" value="ECO:0007669"/>
    <property type="project" value="TreeGrafter"/>
</dbReference>
<evidence type="ECO:0000313" key="2">
    <source>
        <dbReference type="EMBL" id="KAK7580122.1"/>
    </source>
</evidence>
<comment type="caution">
    <text evidence="2">The sequence shown here is derived from an EMBL/GenBank/DDBJ whole genome shotgun (WGS) entry which is preliminary data.</text>
</comment>
<dbReference type="GO" id="GO:0070300">
    <property type="term" value="F:phosphatidic acid binding"/>
    <property type="evidence" value="ECO:0007669"/>
    <property type="project" value="TreeGrafter"/>
</dbReference>
<sequence>MSEFQKKSGKRVYKVVLTGGPCGGKTTGQSRLCTFFESMGWKVFRVPETASVLLSGGVKFADLDEETAYKFQENLLKSMIQIENTFFELGQTSSRDCLIICDRGAMDVSSYISQEKWERLMAANNLNIVELRDARYNQIVHMVSAANGAEEFYTIEDHSCRSENVEKAREIDAKNAGAWLGHPYFDVIDNSSDFETKIRRLIAVICQKVGVDPGDRLSNNTKKRKWLIKLPLPNDSVFPPFQDFEVVHHYLQIHSKEFQTRVRKRGQKGQYSYTHAIRKPKMHGQVIEVKTQLTQRDYLNMVTQRDEAHFPIFKKRRCFIYENQYFQLDIYREPCHPRCKGLILLETYTALTDENISGKLPPFLNIDCEVTGNPDYSMFNLSLVEDWNNSDKYCNAFKGSGIEATLNNDLKLDDLKQPVNGNGYTNGIV</sequence>
<organism evidence="2 3">
    <name type="scientific">Parthenolecanium corni</name>
    <dbReference type="NCBI Taxonomy" id="536013"/>
    <lineage>
        <taxon>Eukaryota</taxon>
        <taxon>Metazoa</taxon>
        <taxon>Ecdysozoa</taxon>
        <taxon>Arthropoda</taxon>
        <taxon>Hexapoda</taxon>
        <taxon>Insecta</taxon>
        <taxon>Pterygota</taxon>
        <taxon>Neoptera</taxon>
        <taxon>Paraneoptera</taxon>
        <taxon>Hemiptera</taxon>
        <taxon>Sternorrhyncha</taxon>
        <taxon>Coccoidea</taxon>
        <taxon>Coccidae</taxon>
        <taxon>Parthenolecanium</taxon>
    </lineage>
</organism>
<dbReference type="InterPro" id="IPR038727">
    <property type="entry name" value="NadR/Ttd14_AAA_dom"/>
</dbReference>
<dbReference type="AlphaFoldDB" id="A0AAN9Y0R4"/>
<dbReference type="GO" id="GO:0035091">
    <property type="term" value="F:phosphatidylinositol binding"/>
    <property type="evidence" value="ECO:0007669"/>
    <property type="project" value="TreeGrafter"/>
</dbReference>
<proteinExistence type="predicted"/>
<keyword evidence="3" id="KW-1185">Reference proteome</keyword>
<protein>
    <recommendedName>
        <fullName evidence="1">NadR/Ttd14 AAA domain-containing protein</fullName>
    </recommendedName>
</protein>